<dbReference type="RefSeq" id="WP_188920722.1">
    <property type="nucleotide sequence ID" value="NZ_BMPZ01000005.1"/>
</dbReference>
<dbReference type="Proteomes" id="UP000613743">
    <property type="component" value="Unassembled WGS sequence"/>
</dbReference>
<protein>
    <submittedName>
        <fullName evidence="1">Uncharacterized protein</fullName>
    </submittedName>
</protein>
<evidence type="ECO:0000313" key="2">
    <source>
        <dbReference type="Proteomes" id="UP000613743"/>
    </source>
</evidence>
<sequence length="98" mass="11433">MLPSLKKGYSLILDYANRKGIHLTNKKDVIAEIGSIESDIESDIRDFNHLISELDRTKNDLSIDEIEERWILIRVKAMNISTEFDNFVDSFDEAFRQK</sequence>
<accession>A0A917NAR3</accession>
<organism evidence="1 2">
    <name type="scientific">Shewanella gelidii</name>
    <dbReference type="NCBI Taxonomy" id="1642821"/>
    <lineage>
        <taxon>Bacteria</taxon>
        <taxon>Pseudomonadati</taxon>
        <taxon>Pseudomonadota</taxon>
        <taxon>Gammaproteobacteria</taxon>
        <taxon>Alteromonadales</taxon>
        <taxon>Shewanellaceae</taxon>
        <taxon>Shewanella</taxon>
    </lineage>
</organism>
<comment type="caution">
    <text evidence="1">The sequence shown here is derived from an EMBL/GenBank/DDBJ whole genome shotgun (WGS) entry which is preliminary data.</text>
</comment>
<reference evidence="1" key="2">
    <citation type="submission" date="2020-09" db="EMBL/GenBank/DDBJ databases">
        <authorList>
            <person name="Sun Q."/>
            <person name="Ohkuma M."/>
        </authorList>
    </citation>
    <scope>NUCLEOTIDE SEQUENCE</scope>
    <source>
        <strain evidence="1">JCM 30804</strain>
    </source>
</reference>
<evidence type="ECO:0000313" key="1">
    <source>
        <dbReference type="EMBL" id="GGI83851.1"/>
    </source>
</evidence>
<name>A0A917NAR3_9GAMM</name>
<keyword evidence="2" id="KW-1185">Reference proteome</keyword>
<reference evidence="1" key="1">
    <citation type="journal article" date="2014" name="Int. J. Syst. Evol. Microbiol.">
        <title>Complete genome sequence of Corynebacterium casei LMG S-19264T (=DSM 44701T), isolated from a smear-ripened cheese.</title>
        <authorList>
            <consortium name="US DOE Joint Genome Institute (JGI-PGF)"/>
            <person name="Walter F."/>
            <person name="Albersmeier A."/>
            <person name="Kalinowski J."/>
            <person name="Ruckert C."/>
        </authorList>
    </citation>
    <scope>NUCLEOTIDE SEQUENCE</scope>
    <source>
        <strain evidence="1">JCM 30804</strain>
    </source>
</reference>
<dbReference type="AlphaFoldDB" id="A0A917NAR3"/>
<gene>
    <name evidence="1" type="ORF">GCM10009332_21390</name>
</gene>
<proteinExistence type="predicted"/>
<dbReference type="EMBL" id="BMPZ01000005">
    <property type="protein sequence ID" value="GGI83851.1"/>
    <property type="molecule type" value="Genomic_DNA"/>
</dbReference>